<dbReference type="PANTHER" id="PTHR46361">
    <property type="entry name" value="ELECTRON CARRIER/ PROTEIN DISULFIDE OXIDOREDUCTASE"/>
    <property type="match status" value="1"/>
</dbReference>
<evidence type="ECO:0000313" key="2">
    <source>
        <dbReference type="EMBL" id="PZE17355.1"/>
    </source>
</evidence>
<sequence>MCSLNALSEKLLLAVKMIQPTESIVADLAHASSDQLYGLKTDAQKLAFWVNIYNAFYQLRIHDKGVVREKVFHLKKIEIAGKKYSLDQIEHGILRRGKNKYTAGLFPIPFQYLALKSLRPTKLDHRIHFTLNCGVVSCPPIAFYNADQLDVQLDLATESYLSTSTKKDDLLQKVIVSRLFLWFYYDFGRKKGIKSILKKHQFSVPSSYKIVFSPYNRDQDLLNFRE</sequence>
<evidence type="ECO:0000313" key="3">
    <source>
        <dbReference type="Proteomes" id="UP000249248"/>
    </source>
</evidence>
<dbReference type="RefSeq" id="WP_111062880.1">
    <property type="nucleotide sequence ID" value="NZ_JBHUCU010000016.1"/>
</dbReference>
<dbReference type="PANTHER" id="PTHR46361:SF3">
    <property type="entry name" value="ELECTRON CARRIER_ PROTEIN DISULFIDE OXIDOREDUCTASE"/>
    <property type="match status" value="1"/>
</dbReference>
<keyword evidence="3" id="KW-1185">Reference proteome</keyword>
<dbReference type="AlphaFoldDB" id="A0A2W1ND60"/>
<proteinExistence type="predicted"/>
<accession>A0A2W1ND60</accession>
<protein>
    <submittedName>
        <fullName evidence="2">DUF547 domain-containing protein</fullName>
    </submittedName>
</protein>
<dbReference type="Proteomes" id="UP000249248">
    <property type="component" value="Unassembled WGS sequence"/>
</dbReference>
<feature type="domain" description="DUF547" evidence="1">
    <location>
        <begin position="42"/>
        <end position="161"/>
    </location>
</feature>
<dbReference type="Pfam" id="PF04784">
    <property type="entry name" value="DUF547"/>
    <property type="match status" value="1"/>
</dbReference>
<comment type="caution">
    <text evidence="2">The sequence shown here is derived from an EMBL/GenBank/DDBJ whole genome shotgun (WGS) entry which is preliminary data.</text>
</comment>
<evidence type="ECO:0000259" key="1">
    <source>
        <dbReference type="Pfam" id="PF04784"/>
    </source>
</evidence>
<dbReference type="EMBL" id="QKSB01000004">
    <property type="protein sequence ID" value="PZE17355.1"/>
    <property type="molecule type" value="Genomic_DNA"/>
</dbReference>
<reference evidence="2 3" key="1">
    <citation type="submission" date="2018-06" db="EMBL/GenBank/DDBJ databases">
        <title>The draft genome sequence of Crocinitomix sp. SM1701.</title>
        <authorList>
            <person name="Zhang X."/>
        </authorList>
    </citation>
    <scope>NUCLEOTIDE SEQUENCE [LARGE SCALE GENOMIC DNA]</scope>
    <source>
        <strain evidence="2 3">SM1701</strain>
    </source>
</reference>
<name>A0A2W1ND60_9FLAO</name>
<dbReference type="OrthoDB" id="526867at2"/>
<organism evidence="2 3">
    <name type="scientific">Putridiphycobacter roseus</name>
    <dbReference type="NCBI Taxonomy" id="2219161"/>
    <lineage>
        <taxon>Bacteria</taxon>
        <taxon>Pseudomonadati</taxon>
        <taxon>Bacteroidota</taxon>
        <taxon>Flavobacteriia</taxon>
        <taxon>Flavobacteriales</taxon>
        <taxon>Crocinitomicaceae</taxon>
        <taxon>Putridiphycobacter</taxon>
    </lineage>
</organism>
<gene>
    <name evidence="2" type="ORF">DNU06_08780</name>
</gene>
<dbReference type="InterPro" id="IPR006869">
    <property type="entry name" value="DUF547"/>
</dbReference>